<dbReference type="PANTHER" id="PTHR35813:SF1">
    <property type="entry name" value="INNER MEMBRANE PROTEIN YBAN"/>
    <property type="match status" value="1"/>
</dbReference>
<evidence type="ECO:0000256" key="1">
    <source>
        <dbReference type="SAM" id="Phobius"/>
    </source>
</evidence>
<dbReference type="EMBL" id="APOI01000014">
    <property type="protein sequence ID" value="ENU24055.1"/>
    <property type="molecule type" value="Genomic_DNA"/>
</dbReference>
<feature type="transmembrane region" description="Helical" evidence="1">
    <location>
        <begin position="110"/>
        <end position="128"/>
    </location>
</feature>
<protein>
    <recommendedName>
        <fullName evidence="4">DUF454 domain-containing protein</fullName>
    </recommendedName>
</protein>
<sequence length="152" mass="17356">MQKDASLAQQTKSEDSVHTESSPYIHKVKLHASSLVRGVYIVLAMLCLILAVLGIVLPGVPSFDFLFLATFFAARSSSRLHRWLLQNRYVNLLLVQYQGGFKKISRLRKFMLTFSCVLISISLFFSSIHMHLKLSILLILLICLVWVWSRSE</sequence>
<evidence type="ECO:0000313" key="2">
    <source>
        <dbReference type="EMBL" id="ENU24055.1"/>
    </source>
</evidence>
<dbReference type="InterPro" id="IPR007401">
    <property type="entry name" value="DUF454"/>
</dbReference>
<comment type="caution">
    <text evidence="2">The sequence shown here is derived from an EMBL/GenBank/DDBJ whole genome shotgun (WGS) entry which is preliminary data.</text>
</comment>
<evidence type="ECO:0000313" key="3">
    <source>
        <dbReference type="Proteomes" id="UP000013034"/>
    </source>
</evidence>
<gene>
    <name evidence="2" type="ORF">F993_01371</name>
</gene>
<keyword evidence="3" id="KW-1185">Reference proteome</keyword>
<reference evidence="2 3" key="1">
    <citation type="submission" date="2013-02" db="EMBL/GenBank/DDBJ databases">
        <title>The Genome Sequence of Acinetobacter sp. NIPH 809.</title>
        <authorList>
            <consortium name="The Broad Institute Genome Sequencing Platform"/>
            <consortium name="The Broad Institute Genome Sequencing Center for Infectious Disease"/>
            <person name="Cerqueira G."/>
            <person name="Feldgarden M."/>
            <person name="Courvalin P."/>
            <person name="Perichon B."/>
            <person name="Grillot-Courvalin C."/>
            <person name="Clermont D."/>
            <person name="Rocha E."/>
            <person name="Yoon E.-J."/>
            <person name="Nemec A."/>
            <person name="Walker B."/>
            <person name="Young S.K."/>
            <person name="Zeng Q."/>
            <person name="Gargeya S."/>
            <person name="Fitzgerald M."/>
            <person name="Haas B."/>
            <person name="Abouelleil A."/>
            <person name="Alvarado L."/>
            <person name="Arachchi H.M."/>
            <person name="Berlin A.M."/>
            <person name="Chapman S.B."/>
            <person name="Dewar J."/>
            <person name="Goldberg J."/>
            <person name="Griggs A."/>
            <person name="Gujja S."/>
            <person name="Hansen M."/>
            <person name="Howarth C."/>
            <person name="Imamovic A."/>
            <person name="Larimer J."/>
            <person name="McCowan C."/>
            <person name="Murphy C."/>
            <person name="Neiman D."/>
            <person name="Pearson M."/>
            <person name="Priest M."/>
            <person name="Roberts A."/>
            <person name="Saif S."/>
            <person name="Shea T."/>
            <person name="Sisk P."/>
            <person name="Sykes S."/>
            <person name="Wortman J."/>
            <person name="Nusbaum C."/>
            <person name="Birren B."/>
        </authorList>
    </citation>
    <scope>NUCLEOTIDE SEQUENCE [LARGE SCALE GENOMIC DNA]</scope>
    <source>
        <strain evidence="2 3">NIPH 809</strain>
    </source>
</reference>
<feature type="transmembrane region" description="Helical" evidence="1">
    <location>
        <begin position="134"/>
        <end position="149"/>
    </location>
</feature>
<proteinExistence type="predicted"/>
<keyword evidence="1" id="KW-1133">Transmembrane helix</keyword>
<organism evidence="2 3">
    <name type="scientific">Acinetobacter proteolyticus</name>
    <dbReference type="NCBI Taxonomy" id="1776741"/>
    <lineage>
        <taxon>Bacteria</taxon>
        <taxon>Pseudomonadati</taxon>
        <taxon>Pseudomonadota</taxon>
        <taxon>Gammaproteobacteria</taxon>
        <taxon>Moraxellales</taxon>
        <taxon>Moraxellaceae</taxon>
        <taxon>Acinetobacter</taxon>
    </lineage>
</organism>
<feature type="transmembrane region" description="Helical" evidence="1">
    <location>
        <begin position="39"/>
        <end position="72"/>
    </location>
</feature>
<accession>A0ABN0JFR6</accession>
<keyword evidence="1" id="KW-0472">Membrane</keyword>
<dbReference type="Proteomes" id="UP000013034">
    <property type="component" value="Unassembled WGS sequence"/>
</dbReference>
<dbReference type="Pfam" id="PF04304">
    <property type="entry name" value="DUF454"/>
    <property type="match status" value="1"/>
</dbReference>
<name>A0ABN0JFR6_9GAMM</name>
<dbReference type="PANTHER" id="PTHR35813">
    <property type="entry name" value="INNER MEMBRANE PROTEIN YBAN"/>
    <property type="match status" value="1"/>
</dbReference>
<evidence type="ECO:0008006" key="4">
    <source>
        <dbReference type="Google" id="ProtNLM"/>
    </source>
</evidence>
<keyword evidence="1" id="KW-0812">Transmembrane</keyword>
<dbReference type="RefSeq" id="WP_004653489.1">
    <property type="nucleotide sequence ID" value="NZ_KB849179.1"/>
</dbReference>